<evidence type="ECO:0000313" key="1">
    <source>
        <dbReference type="EMBL" id="CAJ1979132.1"/>
    </source>
</evidence>
<reference evidence="1" key="1">
    <citation type="submission" date="2023-10" db="EMBL/GenBank/DDBJ databases">
        <authorList>
            <person name="Domelevo Entfellner J.-B."/>
        </authorList>
    </citation>
    <scope>NUCLEOTIDE SEQUENCE</scope>
</reference>
<evidence type="ECO:0000313" key="2">
    <source>
        <dbReference type="Proteomes" id="UP001189624"/>
    </source>
</evidence>
<dbReference type="AlphaFoldDB" id="A0AA86W5W7"/>
<organism evidence="1 2">
    <name type="scientific">Sphenostylis stenocarpa</name>
    <dbReference type="NCBI Taxonomy" id="92480"/>
    <lineage>
        <taxon>Eukaryota</taxon>
        <taxon>Viridiplantae</taxon>
        <taxon>Streptophyta</taxon>
        <taxon>Embryophyta</taxon>
        <taxon>Tracheophyta</taxon>
        <taxon>Spermatophyta</taxon>
        <taxon>Magnoliopsida</taxon>
        <taxon>eudicotyledons</taxon>
        <taxon>Gunneridae</taxon>
        <taxon>Pentapetalae</taxon>
        <taxon>rosids</taxon>
        <taxon>fabids</taxon>
        <taxon>Fabales</taxon>
        <taxon>Fabaceae</taxon>
        <taxon>Papilionoideae</taxon>
        <taxon>50 kb inversion clade</taxon>
        <taxon>NPAAA clade</taxon>
        <taxon>indigoferoid/millettioid clade</taxon>
        <taxon>Phaseoleae</taxon>
        <taxon>Sphenostylis</taxon>
    </lineage>
</organism>
<keyword evidence="2" id="KW-1185">Reference proteome</keyword>
<proteinExistence type="predicted"/>
<accession>A0AA86W5W7</accession>
<dbReference type="Proteomes" id="UP001189624">
    <property type="component" value="Chromosome 11"/>
</dbReference>
<dbReference type="EMBL" id="OY731408">
    <property type="protein sequence ID" value="CAJ1979132.1"/>
    <property type="molecule type" value="Genomic_DNA"/>
</dbReference>
<sequence>MNAATDRPCNIVSYDQAKEANPFFNYVEDKIQLTAMIALVVARYRSRRLFNSGSERRRLQKMLTLYPPKLEVREEAQRHGKRDARSHGKDTTLERLYMECGNRAPQPEASAMEYYLRSSLVVDQVSVCASQTSHNIPNFLSLVYIATRKLKEQR</sequence>
<dbReference type="Gramene" id="rna-AYBTSS11_LOCUS31343">
    <property type="protein sequence ID" value="CAJ1979132.1"/>
    <property type="gene ID" value="gene-AYBTSS11_LOCUS31343"/>
</dbReference>
<name>A0AA86W5W7_9FABA</name>
<gene>
    <name evidence="1" type="ORF">AYBTSS11_LOCUS31343</name>
</gene>
<protein>
    <submittedName>
        <fullName evidence="1">Uncharacterized protein</fullName>
    </submittedName>
</protein>